<evidence type="ECO:0000313" key="1">
    <source>
        <dbReference type="EMBL" id="GFE78507.1"/>
    </source>
</evidence>
<dbReference type="Pfam" id="PF04314">
    <property type="entry name" value="PCuAC"/>
    <property type="match status" value="1"/>
</dbReference>
<proteinExistence type="predicted"/>
<comment type="caution">
    <text evidence="1">The sequence shown here is derived from an EMBL/GenBank/DDBJ whole genome shotgun (WGS) entry which is preliminary data.</text>
</comment>
<keyword evidence="2" id="KW-1185">Reference proteome</keyword>
<dbReference type="InterPro" id="IPR058248">
    <property type="entry name" value="Lxx211020-like"/>
</dbReference>
<dbReference type="PROSITE" id="PS51257">
    <property type="entry name" value="PROKAR_LIPOPROTEIN"/>
    <property type="match status" value="1"/>
</dbReference>
<dbReference type="RefSeq" id="WP_161810400.1">
    <property type="nucleotide sequence ID" value="NZ_BLJN01000001.1"/>
</dbReference>
<dbReference type="EMBL" id="BLJN01000001">
    <property type="protein sequence ID" value="GFE78507.1"/>
    <property type="molecule type" value="Genomic_DNA"/>
</dbReference>
<name>A0A829Y5N0_9GAMM</name>
<dbReference type="PANTHER" id="PTHR36302:SF1">
    <property type="entry name" value="COPPER CHAPERONE PCU(A)C"/>
    <property type="match status" value="1"/>
</dbReference>
<dbReference type="InterPro" id="IPR036182">
    <property type="entry name" value="PCuAC_sf"/>
</dbReference>
<protein>
    <recommendedName>
        <fullName evidence="3">Copper chaperone PCu(A)C</fullName>
    </recommendedName>
</protein>
<gene>
    <name evidence="1" type="ORF">GCM10011487_05070</name>
</gene>
<dbReference type="AlphaFoldDB" id="A0A829Y5N0"/>
<accession>A0A829Y5N0</accession>
<dbReference type="PANTHER" id="PTHR36302">
    <property type="entry name" value="BLR7088 PROTEIN"/>
    <property type="match status" value="1"/>
</dbReference>
<organism evidence="1 2">
    <name type="scientific">Steroidobacter agaridevorans</name>
    <dbReference type="NCBI Taxonomy" id="2695856"/>
    <lineage>
        <taxon>Bacteria</taxon>
        <taxon>Pseudomonadati</taxon>
        <taxon>Pseudomonadota</taxon>
        <taxon>Gammaproteobacteria</taxon>
        <taxon>Steroidobacterales</taxon>
        <taxon>Steroidobacteraceae</taxon>
        <taxon>Steroidobacter</taxon>
    </lineage>
</organism>
<dbReference type="Gene3D" id="2.60.40.1890">
    <property type="entry name" value="PCu(A)C copper chaperone"/>
    <property type="match status" value="1"/>
</dbReference>
<sequence length="145" mass="15576">MIHLLRNLALVSIVLIAAGCDRIGAPVRVDDAWANATPAGATVAAVYMKITTKDADTLLSATTTVADHIEMHTNSEQNGMMQMRPLSNVPLEAGEPFTFAPGGAHFMLVELRQPLTAGLRFPMTLQFQHAPAQTVQVQVVELGSR</sequence>
<dbReference type="Proteomes" id="UP000445000">
    <property type="component" value="Unassembled WGS sequence"/>
</dbReference>
<dbReference type="InterPro" id="IPR007410">
    <property type="entry name" value="LpqE-like"/>
</dbReference>
<evidence type="ECO:0008006" key="3">
    <source>
        <dbReference type="Google" id="ProtNLM"/>
    </source>
</evidence>
<evidence type="ECO:0000313" key="2">
    <source>
        <dbReference type="Proteomes" id="UP000445000"/>
    </source>
</evidence>
<dbReference type="SUPFAM" id="SSF110087">
    <property type="entry name" value="DR1885-like metal-binding protein"/>
    <property type="match status" value="1"/>
</dbReference>
<reference evidence="2" key="1">
    <citation type="submission" date="2020-01" db="EMBL/GenBank/DDBJ databases">
        <title>'Steroidobacter agaridevorans' sp. nov., agar-degrading bacteria isolated from rhizosphere soils.</title>
        <authorList>
            <person name="Ikenaga M."/>
            <person name="Kataoka M."/>
            <person name="Murouchi A."/>
            <person name="Katsuragi S."/>
            <person name="Sakai M."/>
        </authorList>
    </citation>
    <scope>NUCLEOTIDE SEQUENCE [LARGE SCALE GENOMIC DNA]</scope>
    <source>
        <strain evidence="2">YU21-B</strain>
    </source>
</reference>